<dbReference type="InterPro" id="IPR018123">
    <property type="entry name" value="WWE-dom_subgr"/>
</dbReference>
<feature type="compositionally biased region" description="Acidic residues" evidence="13">
    <location>
        <begin position="1248"/>
        <end position="1263"/>
    </location>
</feature>
<feature type="region of interest" description="Disordered" evidence="13">
    <location>
        <begin position="1242"/>
        <end position="1263"/>
    </location>
</feature>
<dbReference type="InterPro" id="IPR037197">
    <property type="entry name" value="WWE_dom_sf"/>
</dbReference>
<dbReference type="SMART" id="SM00678">
    <property type="entry name" value="WWE"/>
    <property type="match status" value="1"/>
</dbReference>
<dbReference type="GO" id="GO:0043161">
    <property type="term" value="P:proteasome-mediated ubiquitin-dependent protein catabolic process"/>
    <property type="evidence" value="ECO:0007669"/>
    <property type="project" value="TreeGrafter"/>
</dbReference>
<dbReference type="Gene3D" id="3.30.2410.10">
    <property type="entry name" value="Hect, E3 ligase catalytic domain"/>
    <property type="match status" value="1"/>
</dbReference>
<dbReference type="Gene3D" id="3.30.720.50">
    <property type="match status" value="1"/>
</dbReference>
<dbReference type="InterPro" id="IPR045322">
    <property type="entry name" value="HECTD1/TRIP12-like"/>
</dbReference>
<evidence type="ECO:0000259" key="15">
    <source>
        <dbReference type="PROSITE" id="PS50918"/>
    </source>
</evidence>
<dbReference type="GO" id="GO:0008270">
    <property type="term" value="F:zinc ion binding"/>
    <property type="evidence" value="ECO:0007669"/>
    <property type="project" value="InterPro"/>
</dbReference>
<reference evidence="16 17" key="1">
    <citation type="submission" date="2015-04" db="EMBL/GenBank/DDBJ databases">
        <title>Draft genome of the roundworm Trichinella nativa.</title>
        <authorList>
            <person name="Mitreva M."/>
        </authorList>
    </citation>
    <scope>NUCLEOTIDE SEQUENCE [LARGE SCALE GENOMIC DNA]</scope>
    <source>
        <strain evidence="16 17">ISS45</strain>
    </source>
</reference>
<dbReference type="EC" id="2.3.2.26" evidence="12"/>
<evidence type="ECO:0000256" key="9">
    <source>
        <dbReference type="ARBA" id="ARBA00023204"/>
    </source>
</evidence>
<feature type="domain" description="HECT" evidence="14">
    <location>
        <begin position="1628"/>
        <end position="1953"/>
    </location>
</feature>
<evidence type="ECO:0000256" key="13">
    <source>
        <dbReference type="SAM" id="MobiDB-lite"/>
    </source>
</evidence>
<evidence type="ECO:0000313" key="16">
    <source>
        <dbReference type="EMBL" id="OUC44812.1"/>
    </source>
</evidence>
<evidence type="ECO:0000256" key="1">
    <source>
        <dbReference type="ARBA" id="ARBA00000885"/>
    </source>
</evidence>
<evidence type="ECO:0000256" key="12">
    <source>
        <dbReference type="RuleBase" id="RU369009"/>
    </source>
</evidence>
<dbReference type="Pfam" id="PF25579">
    <property type="entry name" value="TPR_TRIP12_N"/>
    <property type="match status" value="1"/>
</dbReference>
<dbReference type="InterPro" id="IPR057948">
    <property type="entry name" value="TPR_TRIP12_N"/>
</dbReference>
<keyword evidence="6 12" id="KW-0808">Transferase</keyword>
<feature type="compositionally biased region" description="Low complexity" evidence="13">
    <location>
        <begin position="189"/>
        <end position="205"/>
    </location>
</feature>
<accession>A0A1Y3EI30</accession>
<evidence type="ECO:0000256" key="8">
    <source>
        <dbReference type="ARBA" id="ARBA00022786"/>
    </source>
</evidence>
<dbReference type="Pfam" id="PF00632">
    <property type="entry name" value="HECT"/>
    <property type="match status" value="1"/>
</dbReference>
<comment type="catalytic activity">
    <reaction evidence="1 12">
        <text>S-ubiquitinyl-[E2 ubiquitin-conjugating enzyme]-L-cysteine + [acceptor protein]-L-lysine = [E2 ubiquitin-conjugating enzyme]-L-cysteine + N(6)-ubiquitinyl-[acceptor protein]-L-lysine.</text>
        <dbReference type="EC" id="2.3.2.26"/>
    </reaction>
</comment>
<evidence type="ECO:0000313" key="17">
    <source>
        <dbReference type="Proteomes" id="UP000243006"/>
    </source>
</evidence>
<dbReference type="Pfam" id="PF02825">
    <property type="entry name" value="WWE"/>
    <property type="match status" value="1"/>
</dbReference>
<dbReference type="InterPro" id="IPR004170">
    <property type="entry name" value="WWE_dom"/>
</dbReference>
<feature type="active site" description="Glycyl thioester intermediate" evidence="11">
    <location>
        <position position="1920"/>
    </location>
</feature>
<dbReference type="SUPFAM" id="SSF56204">
    <property type="entry name" value="Hect, E3 ligase catalytic domain"/>
    <property type="match status" value="1"/>
</dbReference>
<evidence type="ECO:0000256" key="7">
    <source>
        <dbReference type="ARBA" id="ARBA00022763"/>
    </source>
</evidence>
<name>A0A1Y3EI30_9BILA</name>
<dbReference type="UniPathway" id="UPA00143"/>
<dbReference type="GO" id="GO:0061630">
    <property type="term" value="F:ubiquitin protein ligase activity"/>
    <property type="evidence" value="ECO:0007669"/>
    <property type="project" value="UniProtKB-UniRule"/>
</dbReference>
<dbReference type="SMART" id="SM00119">
    <property type="entry name" value="HECTc"/>
    <property type="match status" value="1"/>
</dbReference>
<feature type="compositionally biased region" description="Low complexity" evidence="13">
    <location>
        <begin position="62"/>
        <end position="82"/>
    </location>
</feature>
<dbReference type="Gene3D" id="3.90.1750.10">
    <property type="entry name" value="Hect, E3 ligase catalytic domains"/>
    <property type="match status" value="1"/>
</dbReference>
<dbReference type="PANTHER" id="PTHR45670:SF13">
    <property type="entry name" value="E3 UBIQUITIN-PROTEIN LIGASE TRIP12"/>
    <property type="match status" value="1"/>
</dbReference>
<dbReference type="GO" id="GO:0016607">
    <property type="term" value="C:nuclear speck"/>
    <property type="evidence" value="ECO:0007669"/>
    <property type="project" value="TreeGrafter"/>
</dbReference>
<feature type="compositionally biased region" description="Low complexity" evidence="13">
    <location>
        <begin position="1354"/>
        <end position="1380"/>
    </location>
</feature>
<keyword evidence="8 11" id="KW-0833">Ubl conjugation pathway</keyword>
<dbReference type="Gene3D" id="1.25.10.10">
    <property type="entry name" value="Leucine-rich Repeat Variant"/>
    <property type="match status" value="1"/>
</dbReference>
<feature type="region of interest" description="Disordered" evidence="13">
    <location>
        <begin position="139"/>
        <end position="209"/>
    </location>
</feature>
<dbReference type="PANTHER" id="PTHR45670">
    <property type="entry name" value="E3 UBIQUITIN-PROTEIN LIGASE TRIP12"/>
    <property type="match status" value="1"/>
</dbReference>
<organism evidence="16 17">
    <name type="scientific">Trichinella nativa</name>
    <dbReference type="NCBI Taxonomy" id="6335"/>
    <lineage>
        <taxon>Eukaryota</taxon>
        <taxon>Metazoa</taxon>
        <taxon>Ecdysozoa</taxon>
        <taxon>Nematoda</taxon>
        <taxon>Enoplea</taxon>
        <taxon>Dorylaimia</taxon>
        <taxon>Trichinellida</taxon>
        <taxon>Trichinellidae</taxon>
        <taxon>Trichinella</taxon>
    </lineage>
</organism>
<keyword evidence="5" id="KW-0597">Phosphoprotein</keyword>
<dbReference type="SUPFAM" id="SSF48371">
    <property type="entry name" value="ARM repeat"/>
    <property type="match status" value="1"/>
</dbReference>
<evidence type="ECO:0000259" key="14">
    <source>
        <dbReference type="PROSITE" id="PS50237"/>
    </source>
</evidence>
<dbReference type="SUPFAM" id="SSF117839">
    <property type="entry name" value="WWE domain"/>
    <property type="match status" value="1"/>
</dbReference>
<dbReference type="InterPro" id="IPR016024">
    <property type="entry name" value="ARM-type_fold"/>
</dbReference>
<feature type="region of interest" description="Disordered" evidence="13">
    <location>
        <begin position="946"/>
        <end position="976"/>
    </location>
</feature>
<dbReference type="GO" id="GO:0006281">
    <property type="term" value="P:DNA repair"/>
    <property type="evidence" value="ECO:0007669"/>
    <property type="project" value="UniProtKB-KW"/>
</dbReference>
<feature type="compositionally biased region" description="Basic residues" evidence="13">
    <location>
        <begin position="1"/>
        <end position="13"/>
    </location>
</feature>
<feature type="compositionally biased region" description="Polar residues" evidence="13">
    <location>
        <begin position="140"/>
        <end position="155"/>
    </location>
</feature>
<sequence length="1953" mass="214662">MDKSSRPPKRLSKSSRVQVGRPVADRAESNLESEQTSSIKPIRKKAKIQQTTEQSGENSKNGASGSRTGPSSSSASLSSAGESSRSLADLVDYFPSHSTCEMMIKLELIKNGEVCGRLTFAKLAVVNKCDRRNCEAVASSRLSNRQAQAQSASHTSKTDLNEMESNSRSQGGKKKGKAQKPNATKSGHATSSAASDANNSGNTSDPNFNTDLRTSYASILGTFGPRVTNLLLRGSSSGNERIESLLSSMQKHEDSSTQLQALIELCNILVMSNEETLGSNFPFKELIRVLTRLLQTEHNFDIMTHACRALTYLMEASPRIGSALMDAVPCLLSKLQRVECIDVAEQALTALELLSRRLGKNILNANGIECCLMFIDFFPLASQRSALHIVSNCCYHLTEKDFDYLANSLPILTQRLKSQDKKTVELMCVTFARLVENLIHSPDKIQKICEHGLLSNIQQMLIAVPPVISSGTLVNVIRMMHLICRSCPTLTVSLVSSSFVFILRFLLTGSTEEKSESRELLSRTPQEMYELVLLIGELLPSLPTEGLFEVDSLLQPHGNIGDAATWSFKDERGVWRSYSHSDSRVLELAYQTKEEEISLSILGQSYVIDLIQMTQICEETGSSLPIQRKPKEINAQILFLVCFSGTSNANVITPENDPRVVLLKDAPIHYEEIVQSIFPLLYDIYSSVGGSAVRHECLRCFLKMIYHGNVKMIDRILETVPISNLIAGLLCSHDFKSIVCALQLAKVLLEKKRKYFTVCFQREGVTNHLKNLSVHLKQANAFTIAYGDTADLSARFGLQMAGSGIAGAAAAPGGGSSSFTGFSTAPNYSPMLESLMMNGARVIPFGGSGRNLSLSFPFFGSPSSGSGSSQRRVSLNSLFGFASGTLGSRATSPTFSLSEQLEASAANTAMALAGASSSAAVGVAGSLFNYTADDIHLIQAAGSSLAKSSTPGFSSGEVRSNPRGGSPLRKTVSTGRGSGNFLGSIGLHRWNTRSGFGALKPPTPPLSSSNTEFLSSHANYWKSISDKVSAWAEVTAKALLDDYFKEGDGSGVANYYGQATAKKLCEIAQKFAEKADEGFDDLVEVLHSDVTCYELLQSGLIEELSKYLTQGNWQHALPNRLRLFCSKLFGVRVKTPTESEVPEVFIEDEESGKRLITMLVMCISQLEQFPVKTHDLSWGQSGGGLRGLNAFRFLHSQQIKCQPVRHPSETKLRQWKRGVIKVDPLCPISTIERYLILKGYGKPKTNPGDDDSSNDEEDGTELTEDDAEALLNVASIANGVHRLQLLIHDRVLPYDMTIFQALRQYGGKSSNVTSDGLVVSEWIGPDMWMATNRIAYRLLPENDTSGGGGGGSAGSSKEAASTSGVSGSCGASSTTGAGTSRGRRGGKGSGGGKKRSPTAASNATPVYKEPENILLAQLKQPMNVTTYDPCLKALGLLRVVFSIARYWWILYEKSALVRCSAPLVPLTAFHVSKIAAKISRQLQDPLIILSDHLPYWVEQVAYHCPFILPFDVRRSLFNVVALDHDRALQHLLESAGESSSYNSADRLAPRLERRKVCIPRQNILKQAETVFNNMNHSRAVLEVQYENEVGSGLGPTLEFYALVSHNLQRADLHLWRGTVNRDRPLAEGVNEYIHSDTGLFPDLLNPGNSEEVIRRFRLCGKLLSRALLDGRVLDIPLNVLFFKWLLQEEKFLCATDFNDLDPAFAASMHFLKTLLLKGRLGSEESRERVRAEIEDMQIDFVVPGRENVELKPGGKNIALTLENLSEYIDLVAFWMLHAGVVRQMDALRESFGSIIQLKCLKMFLPEEVGSKLCTREIHLGPMELLISGCNDSTDTWEVQSLLQAIHPDHGYTPESPQIRWLAEIMSNYTLKERRDFLQFLIGSPRLPVGGLKHLNPPFTVVRKLCDCGNTDKLLPSVMTCVNYLKLPEYSDRELMRERIRTAVEYGRYAFHLS</sequence>
<feature type="compositionally biased region" description="Polar residues" evidence="13">
    <location>
        <begin position="48"/>
        <end position="61"/>
    </location>
</feature>
<proteinExistence type="inferred from homology"/>
<dbReference type="EMBL" id="LVZM01011671">
    <property type="protein sequence ID" value="OUC44812.1"/>
    <property type="molecule type" value="Genomic_DNA"/>
</dbReference>
<comment type="pathway">
    <text evidence="3 12">Protein modification; protein ubiquitination.</text>
</comment>
<feature type="region of interest" description="Disordered" evidence="13">
    <location>
        <begin position="1344"/>
        <end position="1403"/>
    </location>
</feature>
<evidence type="ECO:0000256" key="4">
    <source>
        <dbReference type="ARBA" id="ARBA00006331"/>
    </source>
</evidence>
<comment type="similarity">
    <text evidence="4 12">Belongs to the UPL family. K-HECT subfamily.</text>
</comment>
<keyword evidence="9" id="KW-0234">DNA repair</keyword>
<evidence type="ECO:0000256" key="5">
    <source>
        <dbReference type="ARBA" id="ARBA00022553"/>
    </source>
</evidence>
<dbReference type="InterPro" id="IPR035983">
    <property type="entry name" value="Hect_E3_ubiquitin_ligase"/>
</dbReference>
<dbReference type="PROSITE" id="PS50237">
    <property type="entry name" value="HECT"/>
    <property type="match status" value="1"/>
</dbReference>
<keyword evidence="10" id="KW-0539">Nucleus</keyword>
<dbReference type="GO" id="GO:0000209">
    <property type="term" value="P:protein polyubiquitination"/>
    <property type="evidence" value="ECO:0007669"/>
    <property type="project" value="TreeGrafter"/>
</dbReference>
<feature type="region of interest" description="Disordered" evidence="13">
    <location>
        <begin position="1"/>
        <end position="82"/>
    </location>
</feature>
<dbReference type="InterPro" id="IPR000569">
    <property type="entry name" value="HECT_dom"/>
</dbReference>
<feature type="compositionally biased region" description="Polar residues" evidence="13">
    <location>
        <begin position="30"/>
        <end position="39"/>
    </location>
</feature>
<evidence type="ECO:0000256" key="3">
    <source>
        <dbReference type="ARBA" id="ARBA00004906"/>
    </source>
</evidence>
<comment type="subcellular location">
    <subcellularLocation>
        <location evidence="2">Nucleus</location>
        <location evidence="2">Nucleoplasm</location>
    </subcellularLocation>
</comment>
<feature type="domain" description="WWE" evidence="15">
    <location>
        <begin position="552"/>
        <end position="628"/>
    </location>
</feature>
<dbReference type="InterPro" id="IPR011989">
    <property type="entry name" value="ARM-like"/>
</dbReference>
<comment type="caution">
    <text evidence="16">The sequence shown here is derived from an EMBL/GenBank/DDBJ whole genome shotgun (WGS) entry which is preliminary data.</text>
</comment>
<feature type="compositionally biased region" description="Basic residues" evidence="13">
    <location>
        <begin position="1381"/>
        <end position="1396"/>
    </location>
</feature>
<protein>
    <recommendedName>
        <fullName evidence="12">E3 ubiquitin-protein ligase</fullName>
        <ecNumber evidence="12">2.3.2.26</ecNumber>
    </recommendedName>
</protein>
<evidence type="ECO:0000256" key="6">
    <source>
        <dbReference type="ARBA" id="ARBA00022679"/>
    </source>
</evidence>
<evidence type="ECO:0000256" key="11">
    <source>
        <dbReference type="PROSITE-ProRule" id="PRU00104"/>
    </source>
</evidence>
<dbReference type="CDD" id="cd00078">
    <property type="entry name" value="HECTc"/>
    <property type="match status" value="1"/>
</dbReference>
<dbReference type="PROSITE" id="PS50918">
    <property type="entry name" value="WWE"/>
    <property type="match status" value="1"/>
</dbReference>
<gene>
    <name evidence="16" type="ORF">D917_02148</name>
</gene>
<evidence type="ECO:0000256" key="10">
    <source>
        <dbReference type="ARBA" id="ARBA00023242"/>
    </source>
</evidence>
<keyword evidence="7" id="KW-0227">DNA damage</keyword>
<evidence type="ECO:0000256" key="2">
    <source>
        <dbReference type="ARBA" id="ARBA00004642"/>
    </source>
</evidence>
<dbReference type="Proteomes" id="UP000243006">
    <property type="component" value="Unassembled WGS sequence"/>
</dbReference>